<dbReference type="InterPro" id="IPR050131">
    <property type="entry name" value="Peptidase_S8_subtilisin-like"/>
</dbReference>
<keyword evidence="2 5" id="KW-0645">Protease</keyword>
<feature type="region of interest" description="Disordered" evidence="6">
    <location>
        <begin position="624"/>
        <end position="652"/>
    </location>
</feature>
<keyword evidence="4 5" id="KW-0720">Serine protease</keyword>
<evidence type="ECO:0000256" key="4">
    <source>
        <dbReference type="ARBA" id="ARBA00022825"/>
    </source>
</evidence>
<dbReference type="InterPro" id="IPR036852">
    <property type="entry name" value="Peptidase_S8/S53_dom_sf"/>
</dbReference>
<gene>
    <name evidence="8" type="ORF">TWF730_001622</name>
</gene>
<dbReference type="PANTHER" id="PTHR43806:SF11">
    <property type="entry name" value="CEREVISIN-RELATED"/>
    <property type="match status" value="1"/>
</dbReference>
<proteinExistence type="inferred from homology"/>
<feature type="active site" description="Charge relay system" evidence="5">
    <location>
        <position position="495"/>
    </location>
</feature>
<evidence type="ECO:0000256" key="6">
    <source>
        <dbReference type="SAM" id="MobiDB-lite"/>
    </source>
</evidence>
<dbReference type="InterPro" id="IPR022398">
    <property type="entry name" value="Peptidase_S8_His-AS"/>
</dbReference>
<dbReference type="SUPFAM" id="SSF52743">
    <property type="entry name" value="Subtilisin-like"/>
    <property type="match status" value="1"/>
</dbReference>
<accession>A0AAV9UIH2</accession>
<comment type="similarity">
    <text evidence="1 5">Belongs to the peptidase S8 family.</text>
</comment>
<evidence type="ECO:0000313" key="8">
    <source>
        <dbReference type="EMBL" id="KAK6342144.1"/>
    </source>
</evidence>
<dbReference type="GO" id="GO:0006508">
    <property type="term" value="P:proteolysis"/>
    <property type="evidence" value="ECO:0007669"/>
    <property type="project" value="UniProtKB-KW"/>
</dbReference>
<comment type="caution">
    <text evidence="8">The sequence shown here is derived from an EMBL/GenBank/DDBJ whole genome shotgun (WGS) entry which is preliminary data.</text>
</comment>
<dbReference type="Gene3D" id="3.40.50.200">
    <property type="entry name" value="Peptidase S8/S53 domain"/>
    <property type="match status" value="1"/>
</dbReference>
<dbReference type="PROSITE" id="PS00136">
    <property type="entry name" value="SUBTILASE_ASP"/>
    <property type="match status" value="1"/>
</dbReference>
<dbReference type="InterPro" id="IPR023827">
    <property type="entry name" value="Peptidase_S8_Asp-AS"/>
</dbReference>
<dbReference type="CDD" id="cd00306">
    <property type="entry name" value="Peptidases_S8_S53"/>
    <property type="match status" value="1"/>
</dbReference>
<dbReference type="InterPro" id="IPR000209">
    <property type="entry name" value="Peptidase_S8/S53_dom"/>
</dbReference>
<organism evidence="8 9">
    <name type="scientific">Orbilia blumenaviensis</name>
    <dbReference type="NCBI Taxonomy" id="1796055"/>
    <lineage>
        <taxon>Eukaryota</taxon>
        <taxon>Fungi</taxon>
        <taxon>Dikarya</taxon>
        <taxon>Ascomycota</taxon>
        <taxon>Pezizomycotina</taxon>
        <taxon>Orbiliomycetes</taxon>
        <taxon>Orbiliales</taxon>
        <taxon>Orbiliaceae</taxon>
        <taxon>Orbilia</taxon>
    </lineage>
</organism>
<dbReference type="PANTHER" id="PTHR43806">
    <property type="entry name" value="PEPTIDASE S8"/>
    <property type="match status" value="1"/>
</dbReference>
<dbReference type="PRINTS" id="PR00723">
    <property type="entry name" value="SUBTILISIN"/>
</dbReference>
<keyword evidence="9" id="KW-1185">Reference proteome</keyword>
<evidence type="ECO:0000256" key="1">
    <source>
        <dbReference type="ARBA" id="ARBA00011073"/>
    </source>
</evidence>
<dbReference type="Proteomes" id="UP001373714">
    <property type="component" value="Unassembled WGS sequence"/>
</dbReference>
<dbReference type="PROSITE" id="PS51892">
    <property type="entry name" value="SUBTILASE"/>
    <property type="match status" value="1"/>
</dbReference>
<reference evidence="8 9" key="1">
    <citation type="submission" date="2019-10" db="EMBL/GenBank/DDBJ databases">
        <authorList>
            <person name="Palmer J.M."/>
        </authorList>
    </citation>
    <scope>NUCLEOTIDE SEQUENCE [LARGE SCALE GENOMIC DNA]</scope>
    <source>
        <strain evidence="8 9">TWF730</strain>
    </source>
</reference>
<dbReference type="PROSITE" id="PS00137">
    <property type="entry name" value="SUBTILASE_HIS"/>
    <property type="match status" value="1"/>
</dbReference>
<evidence type="ECO:0000256" key="3">
    <source>
        <dbReference type="ARBA" id="ARBA00022801"/>
    </source>
</evidence>
<keyword evidence="3 5" id="KW-0378">Hydrolase</keyword>
<dbReference type="EMBL" id="JAVHNS010000010">
    <property type="protein sequence ID" value="KAK6342144.1"/>
    <property type="molecule type" value="Genomic_DNA"/>
</dbReference>
<dbReference type="AlphaFoldDB" id="A0AAV9UIH2"/>
<feature type="active site" description="Charge relay system" evidence="5">
    <location>
        <position position="267"/>
    </location>
</feature>
<name>A0AAV9UIH2_9PEZI</name>
<protein>
    <recommendedName>
        <fullName evidence="7">Peptidase S8/S53 domain-containing protein</fullName>
    </recommendedName>
</protein>
<evidence type="ECO:0000259" key="7">
    <source>
        <dbReference type="Pfam" id="PF00082"/>
    </source>
</evidence>
<feature type="domain" description="Peptidase S8/S53" evidence="7">
    <location>
        <begin position="258"/>
        <end position="514"/>
    </location>
</feature>
<evidence type="ECO:0000256" key="2">
    <source>
        <dbReference type="ARBA" id="ARBA00022670"/>
    </source>
</evidence>
<evidence type="ECO:0000313" key="9">
    <source>
        <dbReference type="Proteomes" id="UP001373714"/>
    </source>
</evidence>
<dbReference type="InterPro" id="IPR015500">
    <property type="entry name" value="Peptidase_S8_subtilisin-rel"/>
</dbReference>
<dbReference type="Pfam" id="PF00082">
    <property type="entry name" value="Peptidase_S8"/>
    <property type="match status" value="1"/>
</dbReference>
<evidence type="ECO:0000256" key="5">
    <source>
        <dbReference type="PROSITE-ProRule" id="PRU01240"/>
    </source>
</evidence>
<sequence>MAAALVGPIFYQDLHALLSTPGVVWQPGPTGSISNIRSFPPKVGAWGFQRTQILCGVWPQRRKEKALFDAIDREFTTGRLRDFPLLPPRRRSIQRYESREFGVVAYGFELPFDGLVVRADGTRWVREITPEVSYHEPPEPDLLGREFLSMLEATMDGVVQNFQALFGECSIRILHGGVVDANRRNLWWSQPYENMVHGVVPEWWAGHIERDIPGTDYAVSRWALPGMSALSWPFFPSINSVPLPLTLASAYYHYQNPGEGVVVYVVDTGFNPDHPEFVGTKITWLHHDYYPQDKGWGPEEIATLGNRNIEGLGQRGHGTKVAGKIVGLFSGVAQNAELVIAPFITGDGAYHKSAFVDILLKVYDHMTGPNLGRPCVLNLSWGGRDVAFDDRLLLEIVGRIEQLPHVIVVTSAGNGDPDTPPDSAFVNYLNKRPGSKVVIVGGLDLDQRDAAQSAPTHPNMVYAPMGCVTAKLTDPRAPPGPMPLWKFFEGDQGTSFGTAIVSGLLATYLSRRLDVEPDPETRSLAAIEDLKELAKLKHTQEVNALSVRIEGYAQRINAAMRGPSSINLRILVWNGVPWDIWSEEDQEILFKGITAYVHGTDYPHELPPGYLEFVQGNLPLPVYSPTPPRDYNTPGGDTPSSGFDRWRSPPEQ</sequence>
<dbReference type="GO" id="GO:0004252">
    <property type="term" value="F:serine-type endopeptidase activity"/>
    <property type="evidence" value="ECO:0007669"/>
    <property type="project" value="UniProtKB-UniRule"/>
</dbReference>
<feature type="active site" description="Charge relay system" evidence="5">
    <location>
        <position position="317"/>
    </location>
</feature>